<dbReference type="PANTHER" id="PTHR12670:SF1">
    <property type="entry name" value="NEUTRAL CERAMIDASE"/>
    <property type="match status" value="1"/>
</dbReference>
<proteinExistence type="inferred from homology"/>
<keyword evidence="5" id="KW-1185">Reference proteome</keyword>
<dbReference type="Pfam" id="PF04734">
    <property type="entry name" value="Ceramidase_alk"/>
    <property type="match status" value="1"/>
</dbReference>
<sequence length="700" mass="77919">MRPTVSRWARLLPAAFLLTLTACASTQEIYVSQPDLSLKPETTGVATAGAVSVDITPPPGMPMGGYSVMANKGQGFRTRIKARVVYLNDGHGQSLAVVQTDLTAASLLLQHEVAQRVAAETGLTPGDIAITASHSHSAPVNFFDNDFYNKHTSSGQWLEPEFLEFTADRISQGILQAYRERRAAKIATGKKDIYGYNRNRSLDSYVLNDTVSGIDLDNPQDKFKAVNPSLYMVRVDVKDDRGQYLPLAAFSSFSVHATALTVPVEVYNADLFAYAQKDLEWKIRAKYDTPWPVVHALSTGTQGDMAPALEERGDNWVGHFDVDWQAARKLGQGIGGEAIELFETLGTQLTSDISLATAARELNIRDHNKAENVEICHDAAVGNTVAAGAYERRTPWLTLVPFFHGGNVMARRWWFFTDGCQGNKRHLGFSFLQPILEPKDSFPDTVMFQLLRINDMVVMPLPFETTTEAGRRMTARVQAEFAAAGQPLKYAWVASNSNGYFGYTTTPEEYRRQNYEGGHTLYGQYSTPYLTAQLGVLAKDFLAQGEIEELQKEWRYTLKVNDFLADATDSEGQRAVLQQPQAELAEEANEEDYVALRWLDVAPANIKFHLPLVTVEHRVDGKWQPLMVNGEPINDDGYDIEVRYLDDEDQGMAEYETRWYNPVAGGEYRFVIAPRDGQSELNSTAFTWSDGDKAGVALVQ</sequence>
<comment type="similarity">
    <text evidence="1">Belongs to the neutral ceramidase family.</text>
</comment>
<reference evidence="4 5" key="1">
    <citation type="submission" date="2020-12" db="EMBL/GenBank/DDBJ databases">
        <title>Novel Thalassolituus-related marine hydrocarbonoclastic bacteria mediated algae-derived hydrocarbons mineralization in twilight zone of the northern South China Sea.</title>
        <authorList>
            <person name="Dong C."/>
        </authorList>
    </citation>
    <scope>NUCLEOTIDE SEQUENCE [LARGE SCALE GENOMIC DNA]</scope>
    <source>
        <strain evidence="4 5">IMCC1826</strain>
    </source>
</reference>
<dbReference type="RefSeq" id="WP_225671883.1">
    <property type="nucleotide sequence ID" value="NZ_JAEDAH010000014.1"/>
</dbReference>
<evidence type="ECO:0000256" key="1">
    <source>
        <dbReference type="RuleBase" id="RU366019"/>
    </source>
</evidence>
<dbReference type="PANTHER" id="PTHR12670">
    <property type="entry name" value="CERAMIDASE"/>
    <property type="match status" value="1"/>
</dbReference>
<evidence type="ECO:0000313" key="5">
    <source>
        <dbReference type="Proteomes" id="UP000714380"/>
    </source>
</evidence>
<feature type="signal peptide" evidence="2">
    <location>
        <begin position="1"/>
        <end position="24"/>
    </location>
</feature>
<protein>
    <recommendedName>
        <fullName evidence="1">Neutral ceramidase</fullName>
        <ecNumber evidence="1">3.5.1.23</ecNumber>
    </recommendedName>
</protein>
<evidence type="ECO:0000256" key="2">
    <source>
        <dbReference type="SAM" id="SignalP"/>
    </source>
</evidence>
<dbReference type="InterPro" id="IPR006823">
    <property type="entry name" value="Ceramidase_alk"/>
</dbReference>
<gene>
    <name evidence="4" type="ORF">I9W95_03460</name>
</gene>
<evidence type="ECO:0000313" key="4">
    <source>
        <dbReference type="EMBL" id="MCA6062658.1"/>
    </source>
</evidence>
<dbReference type="PROSITE" id="PS51257">
    <property type="entry name" value="PROKAR_LIPOPROTEIN"/>
    <property type="match status" value="1"/>
</dbReference>
<organism evidence="4 5">
    <name type="scientific">Thalassolituus marinus</name>
    <dbReference type="NCBI Taxonomy" id="671053"/>
    <lineage>
        <taxon>Bacteria</taxon>
        <taxon>Pseudomonadati</taxon>
        <taxon>Pseudomonadota</taxon>
        <taxon>Gammaproteobacteria</taxon>
        <taxon>Oceanospirillales</taxon>
        <taxon>Oceanospirillaceae</taxon>
        <taxon>Thalassolituus</taxon>
    </lineage>
</organism>
<evidence type="ECO:0000259" key="3">
    <source>
        <dbReference type="Pfam" id="PF04734"/>
    </source>
</evidence>
<dbReference type="EC" id="3.5.1.23" evidence="1"/>
<feature type="chain" id="PRO_5045562254" description="Neutral ceramidase" evidence="2">
    <location>
        <begin position="25"/>
        <end position="700"/>
    </location>
</feature>
<comment type="caution">
    <text evidence="4">The sequence shown here is derived from an EMBL/GenBank/DDBJ whole genome shotgun (WGS) entry which is preliminary data.</text>
</comment>
<name>A0ABS7ZN66_9GAMM</name>
<keyword evidence="1" id="KW-0443">Lipid metabolism</keyword>
<dbReference type="EMBL" id="JAEDAH010000014">
    <property type="protein sequence ID" value="MCA6062658.1"/>
    <property type="molecule type" value="Genomic_DNA"/>
</dbReference>
<feature type="domain" description="Neutral/alkaline non-lysosomal ceramidase N-terminal" evidence="3">
    <location>
        <begin position="49"/>
        <end position="527"/>
    </location>
</feature>
<accession>A0ABS7ZN66</accession>
<keyword evidence="1" id="KW-0378">Hydrolase</keyword>
<keyword evidence="2" id="KW-0732">Signal</keyword>
<dbReference type="Proteomes" id="UP000714380">
    <property type="component" value="Unassembled WGS sequence"/>
</dbReference>
<dbReference type="InterPro" id="IPR031329">
    <property type="entry name" value="NEUT/ALK_ceramidase_N"/>
</dbReference>
<keyword evidence="1" id="KW-0746">Sphingolipid metabolism</keyword>
<comment type="catalytic activity">
    <reaction evidence="1">
        <text>an N-acylsphing-4-enine + H2O = sphing-4-enine + a fatty acid</text>
        <dbReference type="Rhea" id="RHEA:20856"/>
        <dbReference type="ChEBI" id="CHEBI:15377"/>
        <dbReference type="ChEBI" id="CHEBI:28868"/>
        <dbReference type="ChEBI" id="CHEBI:52639"/>
        <dbReference type="ChEBI" id="CHEBI:57756"/>
        <dbReference type="EC" id="3.5.1.23"/>
    </reaction>
</comment>